<keyword evidence="8" id="KW-1185">Reference proteome</keyword>
<proteinExistence type="predicted"/>
<dbReference type="SFLD" id="SFLDG01067">
    <property type="entry name" value="SPASM/twitch_domain_containing"/>
    <property type="match status" value="1"/>
</dbReference>
<dbReference type="Pfam" id="PF04055">
    <property type="entry name" value="Radical_SAM"/>
    <property type="match status" value="1"/>
</dbReference>
<dbReference type="InterPro" id="IPR050377">
    <property type="entry name" value="Radical_SAM_PqqE_MftC-like"/>
</dbReference>
<reference evidence="8" key="1">
    <citation type="submission" date="2016-10" db="EMBL/GenBank/DDBJ databases">
        <authorList>
            <person name="Varghese N."/>
            <person name="Submissions S."/>
        </authorList>
    </citation>
    <scope>NUCLEOTIDE SEQUENCE [LARGE SCALE GENOMIC DNA]</scope>
    <source>
        <strain evidence="8">CGMCC 1.8975</strain>
    </source>
</reference>
<dbReference type="PANTHER" id="PTHR11228:SF7">
    <property type="entry name" value="PQQA PEPTIDE CYCLASE"/>
    <property type="match status" value="1"/>
</dbReference>
<keyword evidence="5" id="KW-0411">Iron-sulfur</keyword>
<evidence type="ECO:0000256" key="4">
    <source>
        <dbReference type="ARBA" id="ARBA00023004"/>
    </source>
</evidence>
<dbReference type="Proteomes" id="UP000199249">
    <property type="component" value="Unassembled WGS sequence"/>
</dbReference>
<accession>A0A1H3M4X5</accession>
<dbReference type="PANTHER" id="PTHR11228">
    <property type="entry name" value="RADICAL SAM DOMAIN PROTEIN"/>
    <property type="match status" value="1"/>
</dbReference>
<dbReference type="InterPro" id="IPR058240">
    <property type="entry name" value="rSAM_sf"/>
</dbReference>
<keyword evidence="2" id="KW-0949">S-adenosyl-L-methionine</keyword>
<evidence type="ECO:0000256" key="5">
    <source>
        <dbReference type="ARBA" id="ARBA00023014"/>
    </source>
</evidence>
<evidence type="ECO:0000256" key="1">
    <source>
        <dbReference type="ARBA" id="ARBA00001966"/>
    </source>
</evidence>
<sequence>MHHSKSYAVRSTFTAMRLVRHPVLCNYYVTYRCNAKCSFCDIWEKPSPYITLEDVTRNLHDLKRLGVSVVDFTGGEPLLHRQIHEFVGLAHNMGFITTLTTNCLLYPKYAERLRGKVDMLHFSLDSSEKEVHDRGRGVACFDFVLESIRVARELGERPDVLFTVFRQNLADLERVYEQITQPNGLVLILNPAFEYGDVETGEQLTPEELDYLSAFGKRKGVYLNEAFIQLRRDGGNHVADPVCRAASTTLVVSPSNELVLPCYHLGEKKFPIEGRLFDLYNSAEVQQLAALEGRLPACEGCTINCYMQPSFAVETSKYFWKALPSTIKYNWEKGTWKRMLTR</sequence>
<name>A0A1H3M4X5_9BACT</name>
<gene>
    <name evidence="7" type="ORF">SAMN04488069_11255</name>
</gene>
<dbReference type="CDD" id="cd01335">
    <property type="entry name" value="Radical_SAM"/>
    <property type="match status" value="1"/>
</dbReference>
<dbReference type="InterPro" id="IPR013785">
    <property type="entry name" value="Aldolase_TIM"/>
</dbReference>
<dbReference type="EMBL" id="FNOV01000012">
    <property type="protein sequence ID" value="SDY71802.1"/>
    <property type="molecule type" value="Genomic_DNA"/>
</dbReference>
<evidence type="ECO:0000259" key="6">
    <source>
        <dbReference type="PROSITE" id="PS51918"/>
    </source>
</evidence>
<dbReference type="PROSITE" id="PS51918">
    <property type="entry name" value="RADICAL_SAM"/>
    <property type="match status" value="1"/>
</dbReference>
<dbReference type="InterPro" id="IPR006638">
    <property type="entry name" value="Elp3/MiaA/NifB-like_rSAM"/>
</dbReference>
<dbReference type="GO" id="GO:0046872">
    <property type="term" value="F:metal ion binding"/>
    <property type="evidence" value="ECO:0007669"/>
    <property type="project" value="UniProtKB-KW"/>
</dbReference>
<dbReference type="AlphaFoldDB" id="A0A1H3M4X5"/>
<dbReference type="SUPFAM" id="SSF102114">
    <property type="entry name" value="Radical SAM enzymes"/>
    <property type="match status" value="1"/>
</dbReference>
<keyword evidence="3" id="KW-0479">Metal-binding</keyword>
<dbReference type="GO" id="GO:0051536">
    <property type="term" value="F:iron-sulfur cluster binding"/>
    <property type="evidence" value="ECO:0007669"/>
    <property type="project" value="UniProtKB-KW"/>
</dbReference>
<dbReference type="SFLD" id="SFLDS00029">
    <property type="entry name" value="Radical_SAM"/>
    <property type="match status" value="1"/>
</dbReference>
<dbReference type="Gene3D" id="3.20.20.70">
    <property type="entry name" value="Aldolase class I"/>
    <property type="match status" value="1"/>
</dbReference>
<feature type="domain" description="Radical SAM core" evidence="6">
    <location>
        <begin position="17"/>
        <end position="222"/>
    </location>
</feature>
<dbReference type="InterPro" id="IPR007197">
    <property type="entry name" value="rSAM"/>
</dbReference>
<evidence type="ECO:0000313" key="8">
    <source>
        <dbReference type="Proteomes" id="UP000199249"/>
    </source>
</evidence>
<evidence type="ECO:0000313" key="7">
    <source>
        <dbReference type="EMBL" id="SDY71802.1"/>
    </source>
</evidence>
<comment type="cofactor">
    <cofactor evidence="1">
        <name>[4Fe-4S] cluster</name>
        <dbReference type="ChEBI" id="CHEBI:49883"/>
    </cofactor>
</comment>
<keyword evidence="4" id="KW-0408">Iron</keyword>
<evidence type="ECO:0000256" key="3">
    <source>
        <dbReference type="ARBA" id="ARBA00022723"/>
    </source>
</evidence>
<dbReference type="GO" id="GO:0003824">
    <property type="term" value="F:catalytic activity"/>
    <property type="evidence" value="ECO:0007669"/>
    <property type="project" value="InterPro"/>
</dbReference>
<evidence type="ECO:0000256" key="2">
    <source>
        <dbReference type="ARBA" id="ARBA00022691"/>
    </source>
</evidence>
<protein>
    <submittedName>
        <fullName evidence="7">Radical SAM superfamily enzyme, MoaA/NifB/PqqE/SkfB family</fullName>
    </submittedName>
</protein>
<dbReference type="SMART" id="SM00729">
    <property type="entry name" value="Elp3"/>
    <property type="match status" value="1"/>
</dbReference>
<organism evidence="7 8">
    <name type="scientific">Hymenobacter psychrophilus</name>
    <dbReference type="NCBI Taxonomy" id="651662"/>
    <lineage>
        <taxon>Bacteria</taxon>
        <taxon>Pseudomonadati</taxon>
        <taxon>Bacteroidota</taxon>
        <taxon>Cytophagia</taxon>
        <taxon>Cytophagales</taxon>
        <taxon>Hymenobacteraceae</taxon>
        <taxon>Hymenobacter</taxon>
    </lineage>
</organism>
<dbReference type="STRING" id="651662.SAMN04488069_11255"/>